<dbReference type="InterPro" id="IPR017853">
    <property type="entry name" value="GH"/>
</dbReference>
<dbReference type="GeneTree" id="ENSGT00940000155324"/>
<evidence type="ECO:0000256" key="4">
    <source>
        <dbReference type="ARBA" id="ARBA00023180"/>
    </source>
</evidence>
<feature type="active site" description="Nucleophile" evidence="6">
    <location>
        <position position="1257"/>
    </location>
</feature>
<name>A0A8C9TCL9_SCLFO</name>
<dbReference type="Proteomes" id="UP000694397">
    <property type="component" value="Chromosome 12"/>
</dbReference>
<reference evidence="8" key="3">
    <citation type="submission" date="2025-09" db="UniProtKB">
        <authorList>
            <consortium name="Ensembl"/>
        </authorList>
    </citation>
    <scope>IDENTIFICATION</scope>
</reference>
<dbReference type="InterPro" id="IPR033132">
    <property type="entry name" value="GH_1_N_CS"/>
</dbReference>
<dbReference type="GO" id="GO:0008422">
    <property type="term" value="F:beta-glucosidase activity"/>
    <property type="evidence" value="ECO:0007669"/>
    <property type="project" value="TreeGrafter"/>
</dbReference>
<accession>A0A8C9TCL9</accession>
<evidence type="ECO:0000256" key="5">
    <source>
        <dbReference type="ARBA" id="ARBA00023295"/>
    </source>
</evidence>
<dbReference type="PANTHER" id="PTHR10353">
    <property type="entry name" value="GLYCOSYL HYDROLASE"/>
    <property type="match status" value="1"/>
</dbReference>
<dbReference type="Ensembl" id="ENSSFOT00015041876.1">
    <property type="protein sequence ID" value="ENSSFOP00015049671.1"/>
    <property type="gene ID" value="ENSSFOG00015015738.2"/>
</dbReference>
<dbReference type="FunFam" id="3.20.20.80:FF:000013">
    <property type="entry name" value="lactase-phlorizin hydrolase"/>
    <property type="match status" value="3"/>
</dbReference>
<keyword evidence="4" id="KW-0325">Glycoprotein</keyword>
<evidence type="ECO:0000256" key="3">
    <source>
        <dbReference type="ARBA" id="ARBA00022801"/>
    </source>
</evidence>
<keyword evidence="9" id="KW-1185">Reference proteome</keyword>
<organism evidence="8 9">
    <name type="scientific">Scleropages formosus</name>
    <name type="common">Asian bonytongue</name>
    <name type="synonym">Osteoglossum formosum</name>
    <dbReference type="NCBI Taxonomy" id="113540"/>
    <lineage>
        <taxon>Eukaryota</taxon>
        <taxon>Metazoa</taxon>
        <taxon>Chordata</taxon>
        <taxon>Craniata</taxon>
        <taxon>Vertebrata</taxon>
        <taxon>Euteleostomi</taxon>
        <taxon>Actinopterygii</taxon>
        <taxon>Neopterygii</taxon>
        <taxon>Teleostei</taxon>
        <taxon>Osteoglossocephala</taxon>
        <taxon>Osteoglossomorpha</taxon>
        <taxon>Osteoglossiformes</taxon>
        <taxon>Osteoglossidae</taxon>
        <taxon>Scleropages</taxon>
    </lineage>
</organism>
<dbReference type="Gene3D" id="3.20.20.80">
    <property type="entry name" value="Glycosidases"/>
    <property type="match status" value="4"/>
</dbReference>
<evidence type="ECO:0000256" key="1">
    <source>
        <dbReference type="ARBA" id="ARBA00010838"/>
    </source>
</evidence>
<dbReference type="SUPFAM" id="SSF51445">
    <property type="entry name" value="(Trans)glycosidases"/>
    <property type="match status" value="4"/>
</dbReference>
<evidence type="ECO:0000256" key="2">
    <source>
        <dbReference type="ARBA" id="ARBA00011738"/>
    </source>
</evidence>
<protein>
    <submittedName>
        <fullName evidence="8">Lactase</fullName>
    </submittedName>
</protein>
<reference evidence="8" key="2">
    <citation type="submission" date="2025-08" db="UniProtKB">
        <authorList>
            <consortium name="Ensembl"/>
        </authorList>
    </citation>
    <scope>IDENTIFICATION</scope>
</reference>
<dbReference type="PROSITE" id="PS00653">
    <property type="entry name" value="GLYCOSYL_HYDROL_F1_2"/>
    <property type="match status" value="2"/>
</dbReference>
<dbReference type="Pfam" id="PF00232">
    <property type="entry name" value="Glyco_hydro_1"/>
    <property type="match status" value="4"/>
</dbReference>
<dbReference type="OrthoDB" id="65569at2759"/>
<evidence type="ECO:0000256" key="7">
    <source>
        <dbReference type="RuleBase" id="RU004468"/>
    </source>
</evidence>
<keyword evidence="3 7" id="KW-0378">Hydrolase</keyword>
<evidence type="ECO:0000313" key="8">
    <source>
        <dbReference type="Ensembl" id="ENSSFOP00015049671.1"/>
    </source>
</evidence>
<dbReference type="PROSITE" id="PS00572">
    <property type="entry name" value="GLYCOSYL_HYDROL_F1_1"/>
    <property type="match status" value="2"/>
</dbReference>
<reference evidence="8 9" key="1">
    <citation type="submission" date="2019-04" db="EMBL/GenBank/DDBJ databases">
        <authorList>
            <consortium name="Wellcome Sanger Institute Data Sharing"/>
        </authorList>
    </citation>
    <scope>NUCLEOTIDE SEQUENCE [LARGE SCALE GENOMIC DNA]</scope>
</reference>
<dbReference type="GO" id="GO:0005975">
    <property type="term" value="P:carbohydrate metabolic process"/>
    <property type="evidence" value="ECO:0007669"/>
    <property type="project" value="InterPro"/>
</dbReference>
<keyword evidence="5 7" id="KW-0326">Glycosidase</keyword>
<evidence type="ECO:0000313" key="9">
    <source>
        <dbReference type="Proteomes" id="UP000694397"/>
    </source>
</evidence>
<comment type="subunit">
    <text evidence="2">Homodimer.</text>
</comment>
<proteinExistence type="inferred from homology"/>
<comment type="similarity">
    <text evidence="1">Belongs to the glycosyl hydrolase 1 family.</text>
</comment>
<dbReference type="InterPro" id="IPR001360">
    <property type="entry name" value="Glyco_hydro_1"/>
</dbReference>
<dbReference type="PRINTS" id="PR00131">
    <property type="entry name" value="GLHYDRLASE1"/>
</dbReference>
<dbReference type="InterPro" id="IPR018120">
    <property type="entry name" value="Glyco_hydro_1_AS"/>
</dbReference>
<dbReference type="PANTHER" id="PTHR10353:SF38">
    <property type="entry name" value="LACTASE_PHLORIZIN HYDROLASE"/>
    <property type="match status" value="1"/>
</dbReference>
<evidence type="ECO:0000256" key="6">
    <source>
        <dbReference type="PROSITE-ProRule" id="PRU10055"/>
    </source>
</evidence>
<gene>
    <name evidence="8" type="primary">LCT</name>
    <name evidence="8" type="synonym">lct</name>
</gene>
<feature type="active site" description="Nucleophile" evidence="6">
    <location>
        <position position="1732"/>
    </location>
</feature>
<sequence length="1912" mass="216188">FLDFLSVYWITTLGFSLWTNLLFGDHLLDFMLLAGPLGERPAVGPLLSSGGVQQDVPLCEKSSPAEWTPHFEYLQSRGVTHFKVPLSWSLLLPTGDPERPLRRTVACYRALLGQLSKAHLKPLVVLHGAGVPEPVGVAPGGWYTHRVVSAFQSYAEFAFAAFGDLVDTWITFSDVHALLEGGVSPAQRTTMLENMLLAHRTTYRIYHASYSPVCECKHIYTISVHTHTHMCEINTEPSSSALRQAISDFLSIQLKVDCTANSALEEQLTHLQVILRHRNPGKLLPCQVCPARCGVGFFSCGRTVHLDQESMGVDHESTSSTCDLLSLTPRQLDHSRSPSSYQKVWEKFSTQSPSERDDFLWDLFPEGFQWSTSSEAFKVEGGWAEHGKGETIWDRFTHSGQAFANQTGDLACDSYNKVDYDAYLLRGLLVTTYQFSISWARVFPSGRRGSLSEKGARYYDRLIDALVSSAVRPVVTLHHWDLPQALQDDGGWSNASIIEAFREFADFCFARYGDRVKTWNTFSSPWVISIAGYGTGEHPPGITDPIISSYQVTHNMLKSHAEAWHVYNDKYRQQQGGKVGIALNSDWAEPQDPSRPQDISAAERYLQFMLGWFAHPIFVDGDYPPSLKSQVEQKRQECPQAEPAQLPTFNEIEKKRIRGTADFFGLNHYTSRLVNDTFGGCVPGPRGVGDFQEHIDPAWPLTASEWIRSVPWGLRRLLSFIAAEYTSITKVPIYITGNGMPTQFGGDVFNDTERILFLKSYINEALKAVRLDGVDVRGFTVQSLMDGFEGPQGYSERFGLHYVNFEDPNRPRTPKASAYFYSKVIENNGFVGLREKMVLPKHVPQPRTTKLVRLPPSEVPSKSKVVWEKFSHQSNFERKLYHYGTFPEGFEWGVSSSAYQVEGGWNADGKGASVWDTFTHKPGSIVNNANGDVACDSYHRADEDLYMLRALRVKSYRFSLSWPRIFPDGSRASLNQQGVNYYNKLINGLVASNITPMVTLHHWDLPQALQDIGGWENVSMINYFDEFCDFCFATFGDRVKFWMTFNEPYVIAWVAHGQGLLPPGIKNPGYAPYQVAHNLIKAHAKVYHIYDERYRKTQGGLVSISLNADWVEPKDVDVFREVAAADRALQFRLGWFAHPIFKNGDYPDAMKWMVGNKSELQGLPASRLPAFTDEEKEYIQGTADVFCINTYTSEIVHHVTSLLSPPSYDYDQDVREAEMDDSPATAMKGLRVVPWGLRRLLNWIKEEYGNPEIYITENGMSTDSKTTVDDTDRVFFYKTYIDEALKAHNLDGVKLKGYIAWSLLDSFEWLNGYSIGFGLHHVDFNHPERPRTPKRSAHYYYDIMRNNGFPLPDEEKLLYARFDKGFAWSTSTASYQIEGGWRAHGKGLSIWDKFAHTPLKVGNDDNGDVACDSYNKIREDVAALRTLGVTHYRFSVSWPRVLPDGTTGKVNEAGLDYYRSLVDALLAANIQPQVTLYHWDLPLALQDQGGWENETIVQHFKEYADFIFSRLGDKVKFWITINEPYNVAQIGHGYGTAAPGISFRPGTLPYIVGHHLLKAHAEAWHVYNDKYRSKQGGVISITINSDWAEPRNPYKQEDIDAARRFLQFYIGWFAHPVFNGDYSDVMKTVVRERSLAAGLPRSRLPEFSADEVQRIRGTYDYFGFNHYTTVLTYKLDYKNLQHYDADRGVATVTDPSWLDSGSFWLKVTPHGFRKILNFIKEEYGDPPVYITENGVSERGPVHLNDVRRIHYYRNYLNQALKGAVLDSVDIRGYTAWTLMDNLEWATGFAERFGLFYVNRSDPTLPRVPKESAAYYATVIACNGFPDPALGPDPCLTPDTPPTTSPTPVQGVKFMGGEMSPPDAEVALYILFSLSLVATVRSVLTIYSLCSHCVLTMYLLYTHCVLTVCSLLT</sequence>